<comment type="caution">
    <text evidence="8">The sequence shown here is derived from an EMBL/GenBank/DDBJ whole genome shotgun (WGS) entry which is preliminary data.</text>
</comment>
<name>X1B6U2_9ZZZZ</name>
<evidence type="ECO:0000256" key="4">
    <source>
        <dbReference type="ARBA" id="ARBA00022490"/>
    </source>
</evidence>
<evidence type="ECO:0000256" key="1">
    <source>
        <dbReference type="ARBA" id="ARBA00004496"/>
    </source>
</evidence>
<keyword evidence="5" id="KW-0143">Chaperone</keyword>
<dbReference type="HAMAP" id="MF_00307">
    <property type="entry name" value="PfdB"/>
    <property type="match status" value="1"/>
</dbReference>
<keyword evidence="4" id="KW-0963">Cytoplasm</keyword>
<comment type="subunit">
    <text evidence="2">Heterohexamer of two alpha and four beta subunits.</text>
</comment>
<protein>
    <recommendedName>
        <fullName evidence="3">Prefoldin subunit beta</fullName>
    </recommendedName>
    <alternativeName>
        <fullName evidence="7">GimC subunit beta</fullName>
    </alternativeName>
</protein>
<comment type="subcellular location">
    <subcellularLocation>
        <location evidence="1">Cytoplasm</location>
    </subcellularLocation>
</comment>
<dbReference type="GO" id="GO:0016272">
    <property type="term" value="C:prefoldin complex"/>
    <property type="evidence" value="ECO:0007669"/>
    <property type="project" value="InterPro"/>
</dbReference>
<comment type="function">
    <text evidence="6">Molecular chaperone capable of stabilizing a range of proteins. Seems to fulfill an ATP-independent, HSP70-like function in archaeal de novo protein folding.</text>
</comment>
<dbReference type="GO" id="GO:0005737">
    <property type="term" value="C:cytoplasm"/>
    <property type="evidence" value="ECO:0007669"/>
    <property type="project" value="UniProtKB-SubCell"/>
</dbReference>
<dbReference type="InterPro" id="IPR012713">
    <property type="entry name" value="PfdB"/>
</dbReference>
<dbReference type="InterPro" id="IPR009053">
    <property type="entry name" value="Prefoldin"/>
</dbReference>
<reference evidence="8" key="1">
    <citation type="journal article" date="2014" name="Front. Microbiol.">
        <title>High frequency of phylogenetically diverse reductive dehalogenase-homologous genes in deep subseafloor sedimentary metagenomes.</title>
        <authorList>
            <person name="Kawai M."/>
            <person name="Futagami T."/>
            <person name="Toyoda A."/>
            <person name="Takaki Y."/>
            <person name="Nishi S."/>
            <person name="Hori S."/>
            <person name="Arai W."/>
            <person name="Tsubouchi T."/>
            <person name="Morono Y."/>
            <person name="Uchiyama I."/>
            <person name="Ito T."/>
            <person name="Fujiyama A."/>
            <person name="Inagaki F."/>
            <person name="Takami H."/>
        </authorList>
    </citation>
    <scope>NUCLEOTIDE SEQUENCE</scope>
    <source>
        <strain evidence="8">Expedition CK06-06</strain>
    </source>
</reference>
<gene>
    <name evidence="8" type="ORF">S01H4_21422</name>
</gene>
<dbReference type="AlphaFoldDB" id="X1B6U2"/>
<accession>X1B6U2</accession>
<dbReference type="Pfam" id="PF01920">
    <property type="entry name" value="Prefoldin_2"/>
    <property type="match status" value="1"/>
</dbReference>
<proteinExistence type="inferred from homology"/>
<evidence type="ECO:0000313" key="8">
    <source>
        <dbReference type="EMBL" id="GAG79878.1"/>
    </source>
</evidence>
<evidence type="ECO:0000256" key="7">
    <source>
        <dbReference type="ARBA" id="ARBA00033461"/>
    </source>
</evidence>
<evidence type="ECO:0000256" key="2">
    <source>
        <dbReference type="ARBA" id="ARBA00011716"/>
    </source>
</evidence>
<evidence type="ECO:0000256" key="6">
    <source>
        <dbReference type="ARBA" id="ARBA00025077"/>
    </source>
</evidence>
<dbReference type="CDD" id="cd23162">
    <property type="entry name" value="Prefoldin_beta_GimC"/>
    <property type="match status" value="1"/>
</dbReference>
<dbReference type="GO" id="GO:0006457">
    <property type="term" value="P:protein folding"/>
    <property type="evidence" value="ECO:0007669"/>
    <property type="project" value="InterPro"/>
</dbReference>
<dbReference type="Gene3D" id="1.10.287.370">
    <property type="match status" value="1"/>
</dbReference>
<dbReference type="InterPro" id="IPR002777">
    <property type="entry name" value="PFD_beta-like"/>
</dbReference>
<dbReference type="SUPFAM" id="SSF46579">
    <property type="entry name" value="Prefoldin"/>
    <property type="match status" value="1"/>
</dbReference>
<organism evidence="8">
    <name type="scientific">marine sediment metagenome</name>
    <dbReference type="NCBI Taxonomy" id="412755"/>
    <lineage>
        <taxon>unclassified sequences</taxon>
        <taxon>metagenomes</taxon>
        <taxon>ecological metagenomes</taxon>
    </lineage>
</organism>
<evidence type="ECO:0000256" key="3">
    <source>
        <dbReference type="ARBA" id="ARBA00016304"/>
    </source>
</evidence>
<dbReference type="NCBIfam" id="TIGR02338">
    <property type="entry name" value="gimC_beta"/>
    <property type="match status" value="1"/>
</dbReference>
<evidence type="ECO:0000256" key="5">
    <source>
        <dbReference type="ARBA" id="ARBA00023186"/>
    </source>
</evidence>
<dbReference type="GO" id="GO:0051082">
    <property type="term" value="F:unfolded protein binding"/>
    <property type="evidence" value="ECO:0007669"/>
    <property type="project" value="InterPro"/>
</dbReference>
<sequence length="118" mass="13500">MTINLDQLDEETKKKFQNLTQVGQTLELLTQQKMQIDSSIRETELALGELEKASPDTIVYKQIGGILVRSQRDKLLAEKTSNKETLNMRSTTLAQKIERTKSTFENMQKSLQADLQNQ</sequence>
<dbReference type="EMBL" id="BART01009704">
    <property type="protein sequence ID" value="GAG79878.1"/>
    <property type="molecule type" value="Genomic_DNA"/>
</dbReference>